<dbReference type="STRING" id="1464123.SAMN05444126_1429"/>
<dbReference type="Pfam" id="PF13460">
    <property type="entry name" value="NAD_binding_10"/>
    <property type="match status" value="1"/>
</dbReference>
<dbReference type="PANTHER" id="PTHR14097:SF7">
    <property type="entry name" value="OXIDOREDUCTASE HTATIP2"/>
    <property type="match status" value="1"/>
</dbReference>
<proteinExistence type="predicted"/>
<evidence type="ECO:0000313" key="3">
    <source>
        <dbReference type="Proteomes" id="UP000199318"/>
    </source>
</evidence>
<sequence length="223" mass="24720">MKRAIVAGATGLVGTRLVKELLSAGTYDEVHLLTRRRTIFHKEPTVAEHLVSFDHLEEAESVFQPGDDVFVTLGTTMKQAGSQEKFIDVDYHYPRKIAEFAAAHEAGAFLIITAMGADRGSRFFYNIVKGSLEDTLMQTGLNSLHIFRPSLLVGVRHDTRPGEKAAEWIGRPLAPLLRGKWEKYKPVHAKDVALAMQAAAGVERTGIHIYESDDIQRIAQAVK</sequence>
<comment type="caution">
    <text evidence="2">The sequence shown here is derived from an EMBL/GenBank/DDBJ whole genome shotgun (WGS) entry which is preliminary data.</text>
</comment>
<evidence type="ECO:0000259" key="1">
    <source>
        <dbReference type="Pfam" id="PF13460"/>
    </source>
</evidence>
<dbReference type="SUPFAM" id="SSF51735">
    <property type="entry name" value="NAD(P)-binding Rossmann-fold domains"/>
    <property type="match status" value="1"/>
</dbReference>
<name>A0A1H9WPU6_9BACI</name>
<dbReference type="AlphaFoldDB" id="A0A1H9WPU6"/>
<evidence type="ECO:0000313" key="2">
    <source>
        <dbReference type="EMBL" id="SES35942.1"/>
    </source>
</evidence>
<dbReference type="EMBL" id="FOGV01000042">
    <property type="protein sequence ID" value="SES35942.1"/>
    <property type="molecule type" value="Genomic_DNA"/>
</dbReference>
<accession>A0A1H9WPU6</accession>
<dbReference type="PANTHER" id="PTHR14097">
    <property type="entry name" value="OXIDOREDUCTASE HTATIP2"/>
    <property type="match status" value="1"/>
</dbReference>
<organism evidence="2 3">
    <name type="scientific">Salisediminibacterium halotolerans</name>
    <dbReference type="NCBI Taxonomy" id="517425"/>
    <lineage>
        <taxon>Bacteria</taxon>
        <taxon>Bacillati</taxon>
        <taxon>Bacillota</taxon>
        <taxon>Bacilli</taxon>
        <taxon>Bacillales</taxon>
        <taxon>Bacillaceae</taxon>
        <taxon>Salisediminibacterium</taxon>
    </lineage>
</organism>
<dbReference type="InterPro" id="IPR036291">
    <property type="entry name" value="NAD(P)-bd_dom_sf"/>
</dbReference>
<dbReference type="OrthoDB" id="9798632at2"/>
<protein>
    <submittedName>
        <fullName evidence="2">Uncharacterized conserved protein YbjT, contains NAD(P)-binding and DUF2867 domains</fullName>
    </submittedName>
</protein>
<keyword evidence="3" id="KW-1185">Reference proteome</keyword>
<dbReference type="Proteomes" id="UP000199318">
    <property type="component" value="Unassembled WGS sequence"/>
</dbReference>
<dbReference type="Gene3D" id="3.40.50.720">
    <property type="entry name" value="NAD(P)-binding Rossmann-like Domain"/>
    <property type="match status" value="1"/>
</dbReference>
<dbReference type="InterPro" id="IPR016040">
    <property type="entry name" value="NAD(P)-bd_dom"/>
</dbReference>
<feature type="domain" description="NAD(P)-binding" evidence="1">
    <location>
        <begin position="8"/>
        <end position="124"/>
    </location>
</feature>
<dbReference type="RefSeq" id="WP_093075137.1">
    <property type="nucleotide sequence ID" value="NZ_FOGV01000042.1"/>
</dbReference>
<reference evidence="3" key="1">
    <citation type="submission" date="2016-10" db="EMBL/GenBank/DDBJ databases">
        <authorList>
            <person name="de Groot N.N."/>
        </authorList>
    </citation>
    <scope>NUCLEOTIDE SEQUENCE [LARGE SCALE GENOMIC DNA]</scope>
    <source>
        <strain evidence="3">10nlg</strain>
    </source>
</reference>
<gene>
    <name evidence="2" type="ORF">SAMN05444126_1429</name>
</gene>